<organism evidence="1 2">
    <name type="scientific">Segatella copri</name>
    <dbReference type="NCBI Taxonomy" id="165179"/>
    <lineage>
        <taxon>Bacteria</taxon>
        <taxon>Pseudomonadati</taxon>
        <taxon>Bacteroidota</taxon>
        <taxon>Bacteroidia</taxon>
        <taxon>Bacteroidales</taxon>
        <taxon>Prevotellaceae</taxon>
        <taxon>Segatella</taxon>
    </lineage>
</organism>
<comment type="caution">
    <text evidence="1">The sequence shown here is derived from an EMBL/GenBank/DDBJ whole genome shotgun (WGS) entry which is preliminary data.</text>
</comment>
<accession>A0A3E5DPU5</accession>
<dbReference type="InterPro" id="IPR018534">
    <property type="entry name" value="Tet_reg_excision_RteC"/>
</dbReference>
<reference evidence="1 2" key="1">
    <citation type="submission" date="2018-08" db="EMBL/GenBank/DDBJ databases">
        <title>A genome reference for cultivated species of the human gut microbiota.</title>
        <authorList>
            <person name="Zou Y."/>
            <person name="Xue W."/>
            <person name="Luo G."/>
        </authorList>
    </citation>
    <scope>NUCLEOTIDE SEQUENCE [LARGE SCALE GENOMIC DNA]</scope>
    <source>
        <strain evidence="1 2">AF24-12</strain>
    </source>
</reference>
<gene>
    <name evidence="1" type="ORF">DWY11_14840</name>
</gene>
<protein>
    <submittedName>
        <fullName evidence="1">RteC protein</fullName>
    </submittedName>
</protein>
<proteinExistence type="predicted"/>
<dbReference type="EMBL" id="QRVA01000060">
    <property type="protein sequence ID" value="RGS10817.1"/>
    <property type="molecule type" value="Genomic_DNA"/>
</dbReference>
<dbReference type="RefSeq" id="WP_117587936.1">
    <property type="nucleotide sequence ID" value="NZ_QRVA01000060.1"/>
</dbReference>
<sequence length="209" mass="24196">MEYNILIETDFFNLLNAGHKNKGGNALENSYREFIKVVVDLCSTNVKQAVFALSYAETELDFHLSMPHIKDCLGTVGLYVRKAIAFVRRMQEHVAATYHLHVTTSTSEASPPVSLESKPLVKWTGNAVDLVEMVYGICVMGSVNDGDVKFKDLAQAMYQFFGIKAKDCYRFYTDIRRRKNHSRTYFLDKMQEKLNEKMRRDDELERMRR</sequence>
<name>A0A3E5DPU5_9BACT</name>
<evidence type="ECO:0000313" key="1">
    <source>
        <dbReference type="EMBL" id="RGS10817.1"/>
    </source>
</evidence>
<dbReference type="Proteomes" id="UP000283872">
    <property type="component" value="Unassembled WGS sequence"/>
</dbReference>
<dbReference type="AlphaFoldDB" id="A0A3E5DPU5"/>
<evidence type="ECO:0000313" key="2">
    <source>
        <dbReference type="Proteomes" id="UP000283872"/>
    </source>
</evidence>
<dbReference type="Pfam" id="PF09357">
    <property type="entry name" value="RteC"/>
    <property type="match status" value="1"/>
</dbReference>